<dbReference type="VEuPathDB" id="FungiDB:HpaG810441"/>
<name>M4BV99_HYAAE</name>
<dbReference type="EnsemblProtists" id="HpaT810441">
    <property type="protein sequence ID" value="HpaP810441"/>
    <property type="gene ID" value="HpaG810441"/>
</dbReference>
<reference evidence="2" key="1">
    <citation type="journal article" date="2010" name="Science">
        <title>Signatures of adaptation to obligate biotrophy in the Hyaloperonospora arabidopsidis genome.</title>
        <authorList>
            <person name="Baxter L."/>
            <person name="Tripathy S."/>
            <person name="Ishaque N."/>
            <person name="Boot N."/>
            <person name="Cabral A."/>
            <person name="Kemen E."/>
            <person name="Thines M."/>
            <person name="Ah-Fong A."/>
            <person name="Anderson R."/>
            <person name="Badejoko W."/>
            <person name="Bittner-Eddy P."/>
            <person name="Boore J.L."/>
            <person name="Chibucos M.C."/>
            <person name="Coates M."/>
            <person name="Dehal P."/>
            <person name="Delehaunty K."/>
            <person name="Dong S."/>
            <person name="Downton P."/>
            <person name="Dumas B."/>
            <person name="Fabro G."/>
            <person name="Fronick C."/>
            <person name="Fuerstenberg S.I."/>
            <person name="Fulton L."/>
            <person name="Gaulin E."/>
            <person name="Govers F."/>
            <person name="Hughes L."/>
            <person name="Humphray S."/>
            <person name="Jiang R.H."/>
            <person name="Judelson H."/>
            <person name="Kamoun S."/>
            <person name="Kyung K."/>
            <person name="Meijer H."/>
            <person name="Minx P."/>
            <person name="Morris P."/>
            <person name="Nelson J."/>
            <person name="Phuntumart V."/>
            <person name="Qutob D."/>
            <person name="Rehmany A."/>
            <person name="Rougon-Cardoso A."/>
            <person name="Ryden P."/>
            <person name="Torto-Alalibo T."/>
            <person name="Studholme D."/>
            <person name="Wang Y."/>
            <person name="Win J."/>
            <person name="Wood J."/>
            <person name="Clifton S.W."/>
            <person name="Rogers J."/>
            <person name="Van den Ackerveken G."/>
            <person name="Jones J.D."/>
            <person name="McDowell J.M."/>
            <person name="Beynon J."/>
            <person name="Tyler B.M."/>
        </authorList>
    </citation>
    <scope>NUCLEOTIDE SEQUENCE [LARGE SCALE GENOMIC DNA]</scope>
    <source>
        <strain evidence="2">Emoy2</strain>
    </source>
</reference>
<dbReference type="AlphaFoldDB" id="M4BV99"/>
<dbReference type="InParanoid" id="M4BV99"/>
<reference evidence="1" key="2">
    <citation type="submission" date="2015-06" db="UniProtKB">
        <authorList>
            <consortium name="EnsemblProtists"/>
        </authorList>
    </citation>
    <scope>IDENTIFICATION</scope>
    <source>
        <strain evidence="1">Emoy2</strain>
    </source>
</reference>
<accession>M4BV99</accession>
<dbReference type="Proteomes" id="UP000011713">
    <property type="component" value="Unassembled WGS sequence"/>
</dbReference>
<sequence>MNHRTQIIVRLLYPLPGGCMYQDRPAVVQQTRTHTTGAGSIAWVGPTRWIHVGVWADGFVNTVPGQIIGTTTATFVEGRSAGTILNK</sequence>
<protein>
    <submittedName>
        <fullName evidence="1">Uncharacterized protein</fullName>
    </submittedName>
</protein>
<proteinExistence type="predicted"/>
<keyword evidence="2" id="KW-1185">Reference proteome</keyword>
<dbReference type="EMBL" id="JH597971">
    <property type="status" value="NOT_ANNOTATED_CDS"/>
    <property type="molecule type" value="Genomic_DNA"/>
</dbReference>
<dbReference type="HOGENOM" id="CLU_2488182_0_0_1"/>
<organism evidence="1 2">
    <name type="scientific">Hyaloperonospora arabidopsidis (strain Emoy2)</name>
    <name type="common">Downy mildew agent</name>
    <name type="synonym">Peronospora arabidopsidis</name>
    <dbReference type="NCBI Taxonomy" id="559515"/>
    <lineage>
        <taxon>Eukaryota</taxon>
        <taxon>Sar</taxon>
        <taxon>Stramenopiles</taxon>
        <taxon>Oomycota</taxon>
        <taxon>Peronosporomycetes</taxon>
        <taxon>Peronosporales</taxon>
        <taxon>Peronosporaceae</taxon>
        <taxon>Hyaloperonospora</taxon>
    </lineage>
</organism>
<evidence type="ECO:0000313" key="2">
    <source>
        <dbReference type="Proteomes" id="UP000011713"/>
    </source>
</evidence>
<evidence type="ECO:0000313" key="1">
    <source>
        <dbReference type="EnsemblProtists" id="HpaP810441"/>
    </source>
</evidence>